<keyword evidence="1" id="KW-0808">Transferase</keyword>
<organism evidence="7 8">
    <name type="scientific">Roseateles subflavus</name>
    <dbReference type="NCBI Taxonomy" id="3053353"/>
    <lineage>
        <taxon>Bacteria</taxon>
        <taxon>Pseudomonadati</taxon>
        <taxon>Pseudomonadota</taxon>
        <taxon>Betaproteobacteria</taxon>
        <taxon>Burkholderiales</taxon>
        <taxon>Sphaerotilaceae</taxon>
        <taxon>Roseateles</taxon>
    </lineage>
</organism>
<dbReference type="SMART" id="SM00387">
    <property type="entry name" value="HATPase_c"/>
    <property type="match status" value="1"/>
</dbReference>
<keyword evidence="8" id="KW-1185">Reference proteome</keyword>
<dbReference type="Proteomes" id="UP001238603">
    <property type="component" value="Unassembled WGS sequence"/>
</dbReference>
<gene>
    <name evidence="7" type="ORF">QRD43_03710</name>
</gene>
<feature type="transmembrane region" description="Helical" evidence="5">
    <location>
        <begin position="231"/>
        <end position="251"/>
    </location>
</feature>
<dbReference type="Gene3D" id="3.30.565.10">
    <property type="entry name" value="Histidine kinase-like ATPase, C-terminal domain"/>
    <property type="match status" value="1"/>
</dbReference>
<keyword evidence="2" id="KW-0418">Kinase</keyword>
<dbReference type="SUPFAM" id="SSF55874">
    <property type="entry name" value="ATPase domain of HSP90 chaperone/DNA topoisomerase II/histidine kinase"/>
    <property type="match status" value="1"/>
</dbReference>
<evidence type="ECO:0000256" key="2">
    <source>
        <dbReference type="ARBA" id="ARBA00022777"/>
    </source>
</evidence>
<protein>
    <recommendedName>
        <fullName evidence="6">Histidine kinase/HSP90-like ATPase domain-containing protein</fullName>
    </recommendedName>
</protein>
<feature type="transmembrane region" description="Helical" evidence="5">
    <location>
        <begin position="355"/>
        <end position="376"/>
    </location>
</feature>
<name>A0ABT7LDS6_9BURK</name>
<evidence type="ECO:0000313" key="7">
    <source>
        <dbReference type="EMBL" id="MDL5031003.1"/>
    </source>
</evidence>
<feature type="domain" description="Histidine kinase/HSP90-like ATPase" evidence="6">
    <location>
        <begin position="546"/>
        <end position="643"/>
    </location>
</feature>
<evidence type="ECO:0000313" key="8">
    <source>
        <dbReference type="Proteomes" id="UP001238603"/>
    </source>
</evidence>
<dbReference type="PANTHER" id="PTHR24421:SF61">
    <property type="entry name" value="OXYGEN SENSOR HISTIDINE KINASE NREB"/>
    <property type="match status" value="1"/>
</dbReference>
<keyword evidence="5" id="KW-0472">Membrane</keyword>
<feature type="transmembrane region" description="Helical" evidence="5">
    <location>
        <begin position="20"/>
        <end position="41"/>
    </location>
</feature>
<feature type="transmembrane region" description="Helical" evidence="5">
    <location>
        <begin position="323"/>
        <end position="343"/>
    </location>
</feature>
<reference evidence="7 8" key="1">
    <citation type="submission" date="2023-06" db="EMBL/GenBank/DDBJ databases">
        <title>Pelomonas sp. APW6 16S ribosomal RNA gene genome sequencing and assembly.</title>
        <authorList>
            <person name="Woo H."/>
        </authorList>
    </citation>
    <scope>NUCLEOTIDE SEQUENCE [LARGE SCALE GENOMIC DNA]</scope>
    <source>
        <strain evidence="7 8">APW6</strain>
    </source>
</reference>
<dbReference type="CDD" id="cd16917">
    <property type="entry name" value="HATPase_UhpB-NarQ-NarX-like"/>
    <property type="match status" value="1"/>
</dbReference>
<feature type="transmembrane region" description="Helical" evidence="5">
    <location>
        <begin position="207"/>
        <end position="225"/>
    </location>
</feature>
<dbReference type="InterPro" id="IPR050482">
    <property type="entry name" value="Sensor_HK_TwoCompSys"/>
</dbReference>
<feature type="region of interest" description="Disordered" evidence="4">
    <location>
        <begin position="640"/>
        <end position="659"/>
    </location>
</feature>
<dbReference type="EMBL" id="JASVDS010000001">
    <property type="protein sequence ID" value="MDL5031003.1"/>
    <property type="molecule type" value="Genomic_DNA"/>
</dbReference>
<evidence type="ECO:0000256" key="5">
    <source>
        <dbReference type="SAM" id="Phobius"/>
    </source>
</evidence>
<sequence length="659" mass="72412">MAEPGTPPRGVTRTGRLRALLLGVLLPLLALLGLHMLSLHLGPLNMPQVIRLVDGQWLEDRQGDPPLLPGQAMPEKAEAMQLPDLRVEGSEPGWYLLDFKLAEAVHEPWLVAFTHSPELNLYLDGKLLARSQQGLELEPMYRGLRLGSSGVLINVPPAMLEAGEHRLALHLGATGEQMGTMSVVQMGPATQMRQLQKARDFWQTARLLTALSAALLGLFLLLVWLALRQEWVYGITGVYALSAALLLLPYLSVAPVPLPWWRMILDAADILARGLMLLLVVQWFAPGDSWGRRLALGFMAVALPLDLWAAYTGSSWGAFENLWPWWALGSRGIVMVGAWGVVLRAAVRSGLASHSLAAASLGLAFFCWAYVGYFALIDEGTFPLVDINVAGYAAVVGMAGYVLQRRFVSSLRAQARSRQALEEALAARSRELEARYQDLQRSEQLRVAAQERERLLQEMHDGLGSQLLMAKLGARQGMDTDTLVALLDDCIAEMRLTIDAMTVDDGDLGLLLANVRHRLQDRLRSAGLQLEWQLQDTPHLPRLMGAQGRDLVRIVQEALSNVLHHAQASRVRFATRVVDDGGTVLLSIGDDGKGLRRHAREGQGLKGMRKRAERIGAQISWREVDPGSERPGCEVQLRIPVAPRATAAPAEGDPADRRT</sequence>
<keyword evidence="3" id="KW-0902">Two-component regulatory system</keyword>
<keyword evidence="5" id="KW-0812">Transmembrane</keyword>
<dbReference type="Pfam" id="PF02518">
    <property type="entry name" value="HATPase_c"/>
    <property type="match status" value="1"/>
</dbReference>
<comment type="caution">
    <text evidence="7">The sequence shown here is derived from an EMBL/GenBank/DDBJ whole genome shotgun (WGS) entry which is preliminary data.</text>
</comment>
<keyword evidence="5" id="KW-1133">Transmembrane helix</keyword>
<dbReference type="RefSeq" id="WP_285981123.1">
    <property type="nucleotide sequence ID" value="NZ_JASVDS010000001.1"/>
</dbReference>
<evidence type="ECO:0000256" key="1">
    <source>
        <dbReference type="ARBA" id="ARBA00022679"/>
    </source>
</evidence>
<dbReference type="InterPro" id="IPR036890">
    <property type="entry name" value="HATPase_C_sf"/>
</dbReference>
<feature type="transmembrane region" description="Helical" evidence="5">
    <location>
        <begin position="263"/>
        <end position="285"/>
    </location>
</feature>
<evidence type="ECO:0000259" key="6">
    <source>
        <dbReference type="SMART" id="SM00387"/>
    </source>
</evidence>
<proteinExistence type="predicted"/>
<dbReference type="PANTHER" id="PTHR24421">
    <property type="entry name" value="NITRATE/NITRITE SENSOR PROTEIN NARX-RELATED"/>
    <property type="match status" value="1"/>
</dbReference>
<evidence type="ECO:0000256" key="4">
    <source>
        <dbReference type="SAM" id="MobiDB-lite"/>
    </source>
</evidence>
<evidence type="ECO:0000256" key="3">
    <source>
        <dbReference type="ARBA" id="ARBA00023012"/>
    </source>
</evidence>
<accession>A0ABT7LDS6</accession>
<dbReference type="InterPro" id="IPR003594">
    <property type="entry name" value="HATPase_dom"/>
</dbReference>
<feature type="transmembrane region" description="Helical" evidence="5">
    <location>
        <begin position="382"/>
        <end position="403"/>
    </location>
</feature>